<proteinExistence type="predicted"/>
<dbReference type="PROSITE" id="PS50297">
    <property type="entry name" value="ANK_REP_REGION"/>
    <property type="match status" value="1"/>
</dbReference>
<dbReference type="Pfam" id="PF12796">
    <property type="entry name" value="Ank_2"/>
    <property type="match status" value="1"/>
</dbReference>
<dbReference type="InterPro" id="IPR036770">
    <property type="entry name" value="Ankyrin_rpt-contain_sf"/>
</dbReference>
<evidence type="ECO:0000259" key="3">
    <source>
        <dbReference type="Pfam" id="PF08239"/>
    </source>
</evidence>
<accession>A0A1W1CHG2</accession>
<keyword evidence="2" id="KW-0040">ANK repeat</keyword>
<evidence type="ECO:0000313" key="4">
    <source>
        <dbReference type="EMBL" id="SFV65147.1"/>
    </source>
</evidence>
<dbReference type="SMART" id="SM00248">
    <property type="entry name" value="ANK"/>
    <property type="match status" value="9"/>
</dbReference>
<dbReference type="PANTHER" id="PTHR24189:SF50">
    <property type="entry name" value="ANKYRIN REPEAT AND SOCS BOX PROTEIN 2"/>
    <property type="match status" value="1"/>
</dbReference>
<dbReference type="InterPro" id="IPR050745">
    <property type="entry name" value="Multifunctional_regulatory"/>
</dbReference>
<dbReference type="EMBL" id="FPHI01000026">
    <property type="protein sequence ID" value="SFV65147.1"/>
    <property type="molecule type" value="Genomic_DNA"/>
</dbReference>
<reference evidence="4" key="1">
    <citation type="submission" date="2016-10" db="EMBL/GenBank/DDBJ databases">
        <authorList>
            <person name="de Groot N.N."/>
        </authorList>
    </citation>
    <scope>NUCLEOTIDE SEQUENCE</scope>
</reference>
<evidence type="ECO:0000256" key="2">
    <source>
        <dbReference type="ARBA" id="ARBA00023043"/>
    </source>
</evidence>
<feature type="domain" description="SH3b" evidence="3">
    <location>
        <begin position="33"/>
        <end position="82"/>
    </location>
</feature>
<dbReference type="InterPro" id="IPR002110">
    <property type="entry name" value="Ankyrin_rpt"/>
</dbReference>
<protein>
    <submittedName>
        <fullName evidence="4">Ankyrin repeat protein, putative</fullName>
    </submittedName>
</protein>
<dbReference type="Pfam" id="PF00023">
    <property type="entry name" value="Ank"/>
    <property type="match status" value="1"/>
</dbReference>
<dbReference type="AlphaFoldDB" id="A0A1W1CHG2"/>
<organism evidence="4">
    <name type="scientific">hydrothermal vent metagenome</name>
    <dbReference type="NCBI Taxonomy" id="652676"/>
    <lineage>
        <taxon>unclassified sequences</taxon>
        <taxon>metagenomes</taxon>
        <taxon>ecological metagenomes</taxon>
    </lineage>
</organism>
<gene>
    <name evidence="4" type="ORF">MNB_SV-3-83</name>
</gene>
<dbReference type="SUPFAM" id="SSF48403">
    <property type="entry name" value="Ankyrin repeat"/>
    <property type="match status" value="1"/>
</dbReference>
<dbReference type="Gene3D" id="2.30.30.40">
    <property type="entry name" value="SH3 Domains"/>
    <property type="match status" value="1"/>
</dbReference>
<keyword evidence="1" id="KW-0677">Repeat</keyword>
<dbReference type="PANTHER" id="PTHR24189">
    <property type="entry name" value="MYOTROPHIN"/>
    <property type="match status" value="1"/>
</dbReference>
<evidence type="ECO:0000256" key="1">
    <source>
        <dbReference type="ARBA" id="ARBA00022737"/>
    </source>
</evidence>
<dbReference type="InterPro" id="IPR003646">
    <property type="entry name" value="SH3-like_bac-type"/>
</dbReference>
<dbReference type="Pfam" id="PF08239">
    <property type="entry name" value="SH3_3"/>
    <property type="match status" value="1"/>
</dbReference>
<dbReference type="PROSITE" id="PS50088">
    <property type="entry name" value="ANK_REPEAT"/>
    <property type="match status" value="1"/>
</dbReference>
<dbReference type="Gene3D" id="1.25.40.20">
    <property type="entry name" value="Ankyrin repeat-containing domain"/>
    <property type="match status" value="2"/>
</dbReference>
<name>A0A1W1CHG2_9ZZZZ</name>
<sequence length="581" mass="65902">MQKILFMFLITTFLFSSQMGVVYNLNPNGDGFLSIRTKPKGTKTGELYNGDKVKIFTKQGKWYKIKAIGTGETGWVHKNWIKITKTQMMKKHVSPKEYERLFDSIKQHDMKTFKEILSYKGLSIDHISKTLHTKKNFSFSKRSFGTPLCYAFNTGRIDMAKILIEKGADINKDITIFRKSGSSKKYSESDTCLIFNNKEDTNMSIIEKMVELGADVTKNNKLKPEDFGGYESPLFSLVDNKNLSSETVSLFLKQGADVDYGISSGITPLASLLSKMVNKDRYPARYKQQYETIKILLENGANPNQASNTKGGYTPMTYAASTTLDIIKLLTKYGGKLDTVTNNGDTMLHEVENISVAKYLIDNGLEKYINHQNNDGNPPIVTTFSSFFNNQSKDITKLLFDHGAILPKKNHLFEKLDFYTSTEKETAYTLDYAKILLKHGADINQKDENGRTALDQVLKYIDTNPIRAKIIYFLINNGTTYQEIHNRTIDNYFQACNNAKMQKLQHIMTSDAYAHITSEIKSSCKATDNQCIKKILKSTYGATNYKILSQKENVFYILTTDTEPKIIKLIHTENGISLGKK</sequence>